<dbReference type="EMBL" id="FOCC01000002">
    <property type="protein sequence ID" value="SEM41670.1"/>
    <property type="molecule type" value="Genomic_DNA"/>
</dbReference>
<dbReference type="Gene3D" id="3.40.640.10">
    <property type="entry name" value="Type I PLP-dependent aspartate aminotransferase-like (Major domain)"/>
    <property type="match status" value="1"/>
</dbReference>
<evidence type="ECO:0000256" key="3">
    <source>
        <dbReference type="ARBA" id="ARBA00022898"/>
    </source>
</evidence>
<dbReference type="CDD" id="cd00609">
    <property type="entry name" value="AAT_like"/>
    <property type="match status" value="1"/>
</dbReference>
<dbReference type="Gene3D" id="3.90.1150.10">
    <property type="entry name" value="Aspartate Aminotransferase, domain 1"/>
    <property type="match status" value="1"/>
</dbReference>
<proteinExistence type="inferred from homology"/>
<evidence type="ECO:0000256" key="2">
    <source>
        <dbReference type="ARBA" id="ARBA00012224"/>
    </source>
</evidence>
<dbReference type="Proteomes" id="UP000182089">
    <property type="component" value="Unassembled WGS sequence"/>
</dbReference>
<feature type="domain" description="Aminotransferase class I/classII large" evidence="6">
    <location>
        <begin position="33"/>
        <end position="379"/>
    </location>
</feature>
<evidence type="ECO:0000256" key="5">
    <source>
        <dbReference type="ARBA" id="ARBA00037974"/>
    </source>
</evidence>
<dbReference type="PANTHER" id="PTHR43525">
    <property type="entry name" value="PROTEIN MALY"/>
    <property type="match status" value="1"/>
</dbReference>
<evidence type="ECO:0000256" key="1">
    <source>
        <dbReference type="ARBA" id="ARBA00001933"/>
    </source>
</evidence>
<organism evidence="7 8">
    <name type="scientific">Ligilactobacillus ruminis</name>
    <dbReference type="NCBI Taxonomy" id="1623"/>
    <lineage>
        <taxon>Bacteria</taxon>
        <taxon>Bacillati</taxon>
        <taxon>Bacillota</taxon>
        <taxon>Bacilli</taxon>
        <taxon>Lactobacillales</taxon>
        <taxon>Lactobacillaceae</taxon>
        <taxon>Ligilactobacillus</taxon>
    </lineage>
</organism>
<dbReference type="InterPro" id="IPR027619">
    <property type="entry name" value="C-S_lyase_PatB-like"/>
</dbReference>
<comment type="cofactor">
    <cofactor evidence="1">
        <name>pyridoxal 5'-phosphate</name>
        <dbReference type="ChEBI" id="CHEBI:597326"/>
    </cofactor>
</comment>
<accession>A0ABY1A9S0</accession>
<dbReference type="PANTHER" id="PTHR43525:SF1">
    <property type="entry name" value="PROTEIN MALY"/>
    <property type="match status" value="1"/>
</dbReference>
<evidence type="ECO:0000313" key="7">
    <source>
        <dbReference type="EMBL" id="SEM41670.1"/>
    </source>
</evidence>
<reference evidence="7 8" key="1">
    <citation type="submission" date="2016-10" db="EMBL/GenBank/DDBJ databases">
        <authorList>
            <person name="Varghese N."/>
            <person name="Submissions S."/>
        </authorList>
    </citation>
    <scope>NUCLEOTIDE SEQUENCE [LARGE SCALE GENOMIC DNA]</scope>
    <source>
        <strain evidence="7 8">WC1T17</strain>
    </source>
</reference>
<sequence length="393" mass="44072">MTYDFESIIDRRHSTSVKWDVKDGELPMWVADMDFKTAPEIIAAMQAKVDLGVFGYEEPRADYFEAIIAWYQKYHQVNLKAEWMLFATGVVPALSSAVRRLTSIGDNVLVQAPVYNIFYNSIVNSGRHVVSSDLVFDQEKLMYHVDWTDLEAKLADPLTNMMILCNPHNPLGRIWTKDELEKLAQLCQKYQVKLVSDEIHGEITYPGFTYNSLLSLDPKFLTTAEVLISPSKAFNVAALHAATVIVPDANLRAQVSRGLNSEELAEPNLLALPASIAAYTKGHPWLKALQQQLAKNKADVAAYLAKKIPEVKLLDSQATYLLWIYTGDLTHDSKKLAAFIRQETGLYLSNGTVYGGNGQDFLRMNIACPNALIQDGLKRLERGIKQFKQDAQA</sequence>
<evidence type="ECO:0000313" key="8">
    <source>
        <dbReference type="Proteomes" id="UP000182089"/>
    </source>
</evidence>
<protein>
    <recommendedName>
        <fullName evidence="2">cysteine-S-conjugate beta-lyase</fullName>
        <ecNumber evidence="2">4.4.1.13</ecNumber>
    </recommendedName>
</protein>
<comment type="caution">
    <text evidence="7">The sequence shown here is derived from an EMBL/GenBank/DDBJ whole genome shotgun (WGS) entry which is preliminary data.</text>
</comment>
<keyword evidence="4" id="KW-0456">Lyase</keyword>
<dbReference type="InterPro" id="IPR015421">
    <property type="entry name" value="PyrdxlP-dep_Trfase_major"/>
</dbReference>
<dbReference type="InterPro" id="IPR015422">
    <property type="entry name" value="PyrdxlP-dep_Trfase_small"/>
</dbReference>
<dbReference type="InterPro" id="IPR004839">
    <property type="entry name" value="Aminotransferase_I/II_large"/>
</dbReference>
<comment type="similarity">
    <text evidence="5">Belongs to the class-II pyridoxal-phosphate-dependent aminotransferase family. MalY/PatB cystathionine beta-lyase subfamily.</text>
</comment>
<evidence type="ECO:0000256" key="4">
    <source>
        <dbReference type="ARBA" id="ARBA00023239"/>
    </source>
</evidence>
<dbReference type="InterPro" id="IPR015424">
    <property type="entry name" value="PyrdxlP-dep_Trfase"/>
</dbReference>
<keyword evidence="3" id="KW-0663">Pyridoxal phosphate</keyword>
<evidence type="ECO:0000259" key="6">
    <source>
        <dbReference type="Pfam" id="PF00155"/>
    </source>
</evidence>
<dbReference type="SUPFAM" id="SSF53383">
    <property type="entry name" value="PLP-dependent transferases"/>
    <property type="match status" value="1"/>
</dbReference>
<dbReference type="Pfam" id="PF00155">
    <property type="entry name" value="Aminotran_1_2"/>
    <property type="match status" value="1"/>
</dbReference>
<name>A0ABY1A9S0_9LACO</name>
<dbReference type="InterPro" id="IPR051798">
    <property type="entry name" value="Class-II_PLP-Dep_Aminotrans"/>
</dbReference>
<dbReference type="EC" id="4.4.1.13" evidence="2"/>
<dbReference type="NCBIfam" id="TIGR04350">
    <property type="entry name" value="C_S_lyase_PatB"/>
    <property type="match status" value="1"/>
</dbReference>
<gene>
    <name evidence="7" type="ORF">SAMN05216431_102146</name>
</gene>